<dbReference type="GO" id="GO:0017111">
    <property type="term" value="F:ribonucleoside triphosphate phosphatase activity"/>
    <property type="evidence" value="ECO:0007669"/>
    <property type="project" value="UniProtKB-EC"/>
</dbReference>
<keyword evidence="4 5" id="KW-0472">Membrane</keyword>
<evidence type="ECO:0000256" key="3">
    <source>
        <dbReference type="ARBA" id="ARBA00022989"/>
    </source>
</evidence>
<dbReference type="PANTHER" id="PTHR43394">
    <property type="entry name" value="ATP-DEPENDENT PERMEASE MDL1, MITOCHONDRIAL"/>
    <property type="match status" value="1"/>
</dbReference>
<feature type="domain" description="ABC transmembrane type-1" evidence="6">
    <location>
        <begin position="6"/>
        <end position="140"/>
    </location>
</feature>
<gene>
    <name evidence="7" type="ORF">BpHYR1_050730</name>
</gene>
<protein>
    <submittedName>
        <fullName evidence="7">Multidrug resistance 1-like isoform X1</fullName>
        <ecNumber evidence="7">3.6.1.15</ecNumber>
        <ecNumber evidence="7">3.6.1.3</ecNumber>
    </submittedName>
</protein>
<name>A0A3M7P4X6_BRAPC</name>
<dbReference type="GO" id="GO:0090374">
    <property type="term" value="P:oligopeptide export from mitochondrion"/>
    <property type="evidence" value="ECO:0007669"/>
    <property type="project" value="TreeGrafter"/>
</dbReference>
<evidence type="ECO:0000313" key="8">
    <source>
        <dbReference type="Proteomes" id="UP000276133"/>
    </source>
</evidence>
<dbReference type="OrthoDB" id="6500128at2759"/>
<dbReference type="EC" id="3.6.1.15" evidence="7"/>
<accession>A0A3M7P4X6</accession>
<comment type="subcellular location">
    <subcellularLocation>
        <location evidence="1">Membrane</location>
        <topology evidence="1">Multi-pass membrane protein</topology>
    </subcellularLocation>
</comment>
<dbReference type="PANTHER" id="PTHR43394:SF18">
    <property type="entry name" value="ABC TRANSPORTER B FAMILY MEMBER 11-LIKE"/>
    <property type="match status" value="1"/>
</dbReference>
<evidence type="ECO:0000256" key="4">
    <source>
        <dbReference type="ARBA" id="ARBA00023136"/>
    </source>
</evidence>
<dbReference type="Pfam" id="PF00664">
    <property type="entry name" value="ABC_membrane"/>
    <property type="match status" value="1"/>
</dbReference>
<comment type="caution">
    <text evidence="7">The sequence shown here is derived from an EMBL/GenBank/DDBJ whole genome shotgun (WGS) entry which is preliminary data.</text>
</comment>
<dbReference type="SUPFAM" id="SSF90123">
    <property type="entry name" value="ABC transporter transmembrane region"/>
    <property type="match status" value="1"/>
</dbReference>
<dbReference type="InterPro" id="IPR011527">
    <property type="entry name" value="ABC1_TM_dom"/>
</dbReference>
<feature type="non-terminal residue" evidence="7">
    <location>
        <position position="1"/>
    </location>
</feature>
<dbReference type="GO" id="GO:0015421">
    <property type="term" value="F:ABC-type oligopeptide transporter activity"/>
    <property type="evidence" value="ECO:0007669"/>
    <property type="project" value="TreeGrafter"/>
</dbReference>
<dbReference type="GO" id="GO:0005524">
    <property type="term" value="F:ATP binding"/>
    <property type="evidence" value="ECO:0007669"/>
    <property type="project" value="InterPro"/>
</dbReference>
<reference evidence="7 8" key="1">
    <citation type="journal article" date="2018" name="Sci. Rep.">
        <title>Genomic signatures of local adaptation to the degree of environmental predictability in rotifers.</title>
        <authorList>
            <person name="Franch-Gras L."/>
            <person name="Hahn C."/>
            <person name="Garcia-Roger E.M."/>
            <person name="Carmona M.J."/>
            <person name="Serra M."/>
            <person name="Gomez A."/>
        </authorList>
    </citation>
    <scope>NUCLEOTIDE SEQUENCE [LARGE SCALE GENOMIC DNA]</scope>
    <source>
        <strain evidence="7">HYR1</strain>
    </source>
</reference>
<keyword evidence="3 5" id="KW-1133">Transmembrane helix</keyword>
<sequence length="140" mass="15282">DYVLIIIGTLSAAGASAVFPLVFLLYGQIVGVFVDINASGKNATISQTPKTVTSPYGVECLSSNPDNESSSNRIESVIYLYVGFGFISLVLNYIGHVCWNTAGEKQIKKMRESLYKTIIRQDMAFFDINLSGDLNSILTK</sequence>
<dbReference type="InterPro" id="IPR036640">
    <property type="entry name" value="ABC1_TM_sf"/>
</dbReference>
<dbReference type="EMBL" id="REGN01013262">
    <property type="protein sequence ID" value="RMZ94151.1"/>
    <property type="molecule type" value="Genomic_DNA"/>
</dbReference>
<dbReference type="GO" id="GO:0005743">
    <property type="term" value="C:mitochondrial inner membrane"/>
    <property type="evidence" value="ECO:0007669"/>
    <property type="project" value="TreeGrafter"/>
</dbReference>
<dbReference type="Proteomes" id="UP000276133">
    <property type="component" value="Unassembled WGS sequence"/>
</dbReference>
<evidence type="ECO:0000259" key="6">
    <source>
        <dbReference type="PROSITE" id="PS50929"/>
    </source>
</evidence>
<dbReference type="Gene3D" id="1.20.1560.10">
    <property type="entry name" value="ABC transporter type 1, transmembrane domain"/>
    <property type="match status" value="1"/>
</dbReference>
<feature type="transmembrane region" description="Helical" evidence="5">
    <location>
        <begin position="12"/>
        <end position="34"/>
    </location>
</feature>
<keyword evidence="7" id="KW-0378">Hydrolase</keyword>
<evidence type="ECO:0000256" key="2">
    <source>
        <dbReference type="ARBA" id="ARBA00022692"/>
    </source>
</evidence>
<keyword evidence="8" id="KW-1185">Reference proteome</keyword>
<dbReference type="AlphaFoldDB" id="A0A3M7P4X6"/>
<proteinExistence type="predicted"/>
<evidence type="ECO:0000256" key="1">
    <source>
        <dbReference type="ARBA" id="ARBA00004141"/>
    </source>
</evidence>
<evidence type="ECO:0000313" key="7">
    <source>
        <dbReference type="EMBL" id="RMZ94151.1"/>
    </source>
</evidence>
<dbReference type="STRING" id="10195.A0A3M7P4X6"/>
<dbReference type="PROSITE" id="PS50929">
    <property type="entry name" value="ABC_TM1F"/>
    <property type="match status" value="1"/>
</dbReference>
<organism evidence="7 8">
    <name type="scientific">Brachionus plicatilis</name>
    <name type="common">Marine rotifer</name>
    <name type="synonym">Brachionus muelleri</name>
    <dbReference type="NCBI Taxonomy" id="10195"/>
    <lineage>
        <taxon>Eukaryota</taxon>
        <taxon>Metazoa</taxon>
        <taxon>Spiralia</taxon>
        <taxon>Gnathifera</taxon>
        <taxon>Rotifera</taxon>
        <taxon>Eurotatoria</taxon>
        <taxon>Monogononta</taxon>
        <taxon>Pseudotrocha</taxon>
        <taxon>Ploima</taxon>
        <taxon>Brachionidae</taxon>
        <taxon>Brachionus</taxon>
    </lineage>
</organism>
<keyword evidence="2 5" id="KW-0812">Transmembrane</keyword>
<evidence type="ECO:0000256" key="5">
    <source>
        <dbReference type="SAM" id="Phobius"/>
    </source>
</evidence>
<dbReference type="EC" id="3.6.1.3" evidence="7"/>
<feature type="transmembrane region" description="Helical" evidence="5">
    <location>
        <begin position="78"/>
        <end position="102"/>
    </location>
</feature>
<dbReference type="InterPro" id="IPR039421">
    <property type="entry name" value="Type_1_exporter"/>
</dbReference>